<keyword evidence="2" id="KW-1185">Reference proteome</keyword>
<evidence type="ECO:0000313" key="1">
    <source>
        <dbReference type="EMBL" id="KAK7967625.1"/>
    </source>
</evidence>
<reference evidence="1 2" key="1">
    <citation type="submission" date="2023-01" db="EMBL/GenBank/DDBJ databases">
        <title>Analysis of 21 Apiospora genomes using comparative genomics revels a genus with tremendous synthesis potential of carbohydrate active enzymes and secondary metabolites.</title>
        <authorList>
            <person name="Sorensen T."/>
        </authorList>
    </citation>
    <scope>NUCLEOTIDE SEQUENCE [LARGE SCALE GENOMIC DNA]</scope>
    <source>
        <strain evidence="1 2">CBS 24483</strain>
    </source>
</reference>
<proteinExistence type="predicted"/>
<evidence type="ECO:0000313" key="2">
    <source>
        <dbReference type="Proteomes" id="UP001391051"/>
    </source>
</evidence>
<protein>
    <submittedName>
        <fullName evidence="1">Uncharacterized protein</fullName>
    </submittedName>
</protein>
<comment type="caution">
    <text evidence="1">The sequence shown here is derived from an EMBL/GenBank/DDBJ whole genome shotgun (WGS) entry which is preliminary data.</text>
</comment>
<dbReference type="GeneID" id="92071186"/>
<sequence>MPGSASDPVMASSERVAPSLEELENVAWKNKNYFPPVDEASAKKTIEELEMESCTAYTGDFVWVTVTATSNDADVLAFMEEHLQGFEQYFCHNVDDSE</sequence>
<dbReference type="RefSeq" id="XP_066707017.1">
    <property type="nucleotide sequence ID" value="XM_066838124.1"/>
</dbReference>
<dbReference type="Proteomes" id="UP001391051">
    <property type="component" value="Unassembled WGS sequence"/>
</dbReference>
<gene>
    <name evidence="1" type="ORF">PG986_001902</name>
</gene>
<name>A0ABR1QY57_9PEZI</name>
<accession>A0ABR1QY57</accession>
<dbReference type="EMBL" id="JAQQWE010000001">
    <property type="protein sequence ID" value="KAK7967625.1"/>
    <property type="molecule type" value="Genomic_DNA"/>
</dbReference>
<organism evidence="1 2">
    <name type="scientific">Apiospora aurea</name>
    <dbReference type="NCBI Taxonomy" id="335848"/>
    <lineage>
        <taxon>Eukaryota</taxon>
        <taxon>Fungi</taxon>
        <taxon>Dikarya</taxon>
        <taxon>Ascomycota</taxon>
        <taxon>Pezizomycotina</taxon>
        <taxon>Sordariomycetes</taxon>
        <taxon>Xylariomycetidae</taxon>
        <taxon>Amphisphaeriales</taxon>
        <taxon>Apiosporaceae</taxon>
        <taxon>Apiospora</taxon>
    </lineage>
</organism>